<gene>
    <name evidence="2" type="ORF">HNR30_001064</name>
</gene>
<keyword evidence="1" id="KW-0812">Transmembrane</keyword>
<evidence type="ECO:0000313" key="3">
    <source>
        <dbReference type="Proteomes" id="UP000530928"/>
    </source>
</evidence>
<keyword evidence="3" id="KW-1185">Reference proteome</keyword>
<protein>
    <recommendedName>
        <fullName evidence="4">DUF4386 family protein</fullName>
    </recommendedName>
</protein>
<feature type="transmembrane region" description="Helical" evidence="1">
    <location>
        <begin position="149"/>
        <end position="175"/>
    </location>
</feature>
<feature type="transmembrane region" description="Helical" evidence="1">
    <location>
        <begin position="65"/>
        <end position="94"/>
    </location>
</feature>
<reference evidence="2 3" key="1">
    <citation type="submission" date="2020-07" db="EMBL/GenBank/DDBJ databases">
        <title>Genomic Encyclopedia of Type Strains, Phase IV (KMG-IV): sequencing the most valuable type-strain genomes for metagenomic binning, comparative biology and taxonomic classification.</title>
        <authorList>
            <person name="Goeker M."/>
        </authorList>
    </citation>
    <scope>NUCLEOTIDE SEQUENCE [LARGE SCALE GENOMIC DNA]</scope>
    <source>
        <strain evidence="2 3">DSM 45533</strain>
    </source>
</reference>
<accession>A0A7W0CEL8</accession>
<keyword evidence="1" id="KW-1133">Transmembrane helix</keyword>
<feature type="transmembrane region" description="Helical" evidence="1">
    <location>
        <begin position="32"/>
        <end position="53"/>
    </location>
</feature>
<dbReference type="Proteomes" id="UP000530928">
    <property type="component" value="Unassembled WGS sequence"/>
</dbReference>
<evidence type="ECO:0000256" key="1">
    <source>
        <dbReference type="SAM" id="Phobius"/>
    </source>
</evidence>
<evidence type="ECO:0000313" key="2">
    <source>
        <dbReference type="EMBL" id="MBA2889729.1"/>
    </source>
</evidence>
<dbReference type="RefSeq" id="WP_181608489.1">
    <property type="nucleotide sequence ID" value="NZ_BAABAM010000001.1"/>
</dbReference>
<organism evidence="2 3">
    <name type="scientific">Nonomuraea soli</name>
    <dbReference type="NCBI Taxonomy" id="1032476"/>
    <lineage>
        <taxon>Bacteria</taxon>
        <taxon>Bacillati</taxon>
        <taxon>Actinomycetota</taxon>
        <taxon>Actinomycetes</taxon>
        <taxon>Streptosporangiales</taxon>
        <taxon>Streptosporangiaceae</taxon>
        <taxon>Nonomuraea</taxon>
    </lineage>
</organism>
<dbReference type="AlphaFoldDB" id="A0A7W0CEL8"/>
<name>A0A7W0CEL8_9ACTN</name>
<keyword evidence="1" id="KW-0472">Membrane</keyword>
<proteinExistence type="predicted"/>
<comment type="caution">
    <text evidence="2">The sequence shown here is derived from an EMBL/GenBank/DDBJ whole genome shotgun (WGS) entry which is preliminary data.</text>
</comment>
<feature type="transmembrane region" description="Helical" evidence="1">
    <location>
        <begin position="114"/>
        <end position="137"/>
    </location>
</feature>
<evidence type="ECO:0008006" key="4">
    <source>
        <dbReference type="Google" id="ProtNLM"/>
    </source>
</evidence>
<dbReference type="EMBL" id="JACDUR010000001">
    <property type="protein sequence ID" value="MBA2889729.1"/>
    <property type="molecule type" value="Genomic_DNA"/>
</dbReference>
<sequence>MRLPFVLAPALVTAYGLIRLLDGLDGARGPGALWTLGHLAFLAALALFVPVFLGMRSALGRTTAATVTVAAGFAGIAAAAAQFVIDIAVGLMAADKAEMSALFDQVQSVPGVVPVVYAFGPILFYLALLALAVQLAVARRMPVWSPVAVAVSVALPIVSLDLLPLAGILMLVAFVPLVRERRFASA</sequence>